<dbReference type="InterPro" id="IPR038503">
    <property type="entry name" value="SpoIIIAH_sf"/>
</dbReference>
<reference evidence="2 3" key="1">
    <citation type="submission" date="2021-01" db="EMBL/GenBank/DDBJ databases">
        <title>Genomic Encyclopedia of Type Strains, Phase IV (KMG-IV): sequencing the most valuable type-strain genomes for metagenomic binning, comparative biology and taxonomic classification.</title>
        <authorList>
            <person name="Goeker M."/>
        </authorList>
    </citation>
    <scope>NUCLEOTIDE SEQUENCE [LARGE SCALE GENOMIC DNA]</scope>
    <source>
        <strain evidence="2 3">DSM 25540</strain>
    </source>
</reference>
<comment type="caution">
    <text evidence="2">The sequence shown here is derived from an EMBL/GenBank/DDBJ whole genome shotgun (WGS) entry which is preliminary data.</text>
</comment>
<organism evidence="2 3">
    <name type="scientific">Geomicrobium sediminis</name>
    <dbReference type="NCBI Taxonomy" id="1347788"/>
    <lineage>
        <taxon>Bacteria</taxon>
        <taxon>Bacillati</taxon>
        <taxon>Bacillota</taxon>
        <taxon>Bacilli</taxon>
        <taxon>Bacillales</taxon>
        <taxon>Geomicrobium</taxon>
    </lineage>
</organism>
<dbReference type="Pfam" id="PF12685">
    <property type="entry name" value="SpoIIIAH"/>
    <property type="match status" value="1"/>
</dbReference>
<feature type="compositionally biased region" description="Polar residues" evidence="1">
    <location>
        <begin position="125"/>
        <end position="139"/>
    </location>
</feature>
<evidence type="ECO:0000313" key="2">
    <source>
        <dbReference type="EMBL" id="MBM7633651.1"/>
    </source>
</evidence>
<dbReference type="RefSeq" id="WP_193745337.1">
    <property type="nucleotide sequence ID" value="NZ_JAFBEC010000007.1"/>
</dbReference>
<dbReference type="EMBL" id="JAFBEC010000007">
    <property type="protein sequence ID" value="MBM7633651.1"/>
    <property type="molecule type" value="Genomic_DNA"/>
</dbReference>
<keyword evidence="3" id="KW-1185">Reference proteome</keyword>
<proteinExistence type="predicted"/>
<feature type="region of interest" description="Disordered" evidence="1">
    <location>
        <begin position="71"/>
        <end position="94"/>
    </location>
</feature>
<dbReference type="Proteomes" id="UP000741863">
    <property type="component" value="Unassembled WGS sequence"/>
</dbReference>
<dbReference type="Gene3D" id="1.10.287.4300">
    <property type="entry name" value="Stage III sporulation protein AH-like"/>
    <property type="match status" value="1"/>
</dbReference>
<accession>A0ABS2PF95</accession>
<evidence type="ECO:0000313" key="3">
    <source>
        <dbReference type="Proteomes" id="UP000741863"/>
    </source>
</evidence>
<dbReference type="InterPro" id="IPR024232">
    <property type="entry name" value="SpoIIIAH"/>
</dbReference>
<evidence type="ECO:0000256" key="1">
    <source>
        <dbReference type="SAM" id="MobiDB-lite"/>
    </source>
</evidence>
<feature type="region of interest" description="Disordered" evidence="1">
    <location>
        <begin position="115"/>
        <end position="143"/>
    </location>
</feature>
<gene>
    <name evidence="2" type="ORF">JOD17_002745</name>
</gene>
<name>A0ABS2PF95_9BACL</name>
<protein>
    <submittedName>
        <fullName evidence="2">Stage III sporulation protein AH</fullName>
    </submittedName>
</protein>
<sequence>MKKQTVWLLTMLSLVAVLGVYFFGPQSPTTQEASLINDNQSLEDFEGELWEQYLEENPDQAVVVEEWNGEIEGVNEDEPADDEGNEEGNEETDSVDVAAGLDGSETFSALRIEREEARSEAREANTNTIASSDTTTEQKNSAHEQNEALQKISEQESNLEQRIAAQGYEDVLVMSDTDEVKVFVQTEELSKAEVVEINRIAQEQIGNRSVAVSYHMNQ</sequence>